<sequence length="58" mass="6489">MGELIEESVNAVQKVFPDCCVQFEDWKSADALRVMERYCDKVLCSNDDVQGTASTADQ</sequence>
<dbReference type="PANTHER" id="PTHR23406">
    <property type="entry name" value="MALIC ENZYME-RELATED"/>
    <property type="match status" value="1"/>
</dbReference>
<dbReference type="InterPro" id="IPR012301">
    <property type="entry name" value="Malic_N_dom"/>
</dbReference>
<dbReference type="Proteomes" id="UP000050297">
    <property type="component" value="Unassembled WGS sequence"/>
</dbReference>
<dbReference type="AlphaFoldDB" id="A0A0L8IP04"/>
<evidence type="ECO:0000256" key="2">
    <source>
        <dbReference type="RuleBase" id="RU003427"/>
    </source>
</evidence>
<dbReference type="EMBL" id="LJPM01000268">
    <property type="protein sequence ID" value="KPW20044.1"/>
    <property type="molecule type" value="Genomic_DNA"/>
</dbReference>
<keyword evidence="2" id="KW-0479">Metal-binding</keyword>
<protein>
    <recommendedName>
        <fullName evidence="3">Malic enzyme N-terminal domain-containing protein</fullName>
    </recommendedName>
</protein>
<dbReference type="InterPro" id="IPR001891">
    <property type="entry name" value="Malic_OxRdtase"/>
</dbReference>
<comment type="similarity">
    <text evidence="2">Belongs to the malic enzymes family.</text>
</comment>
<feature type="domain" description="Malic enzyme N-terminal" evidence="3">
    <location>
        <begin position="3"/>
        <end position="38"/>
    </location>
</feature>
<dbReference type="RefSeq" id="WP_003404841.1">
    <property type="nucleotide sequence ID" value="NZ_LGAR01000128.1"/>
</dbReference>
<comment type="caution">
    <text evidence="4">The sequence shown here is derived from an EMBL/GenBank/DDBJ whole genome shotgun (WGS) entry which is preliminary data.</text>
</comment>
<dbReference type="SUPFAM" id="SSF53223">
    <property type="entry name" value="Aminoacid dehydrogenase-like, N-terminal domain"/>
    <property type="match status" value="1"/>
</dbReference>
<evidence type="ECO:0000256" key="1">
    <source>
        <dbReference type="ARBA" id="ARBA00023027"/>
    </source>
</evidence>
<dbReference type="Gene3D" id="3.40.50.10380">
    <property type="entry name" value="Malic enzyme, N-terminal domain"/>
    <property type="match status" value="1"/>
</dbReference>
<evidence type="ECO:0000259" key="3">
    <source>
        <dbReference type="Pfam" id="PF00390"/>
    </source>
</evidence>
<reference evidence="4 5" key="1">
    <citation type="submission" date="2015-09" db="EMBL/GenBank/DDBJ databases">
        <title>Genome announcement of multiple Pseudomonas syringae strains.</title>
        <authorList>
            <person name="Thakur S."/>
            <person name="Wang P.W."/>
            <person name="Gong Y."/>
            <person name="Weir B.S."/>
            <person name="Guttman D.S."/>
        </authorList>
    </citation>
    <scope>NUCLEOTIDE SEQUENCE [LARGE SCALE GENOMIC DNA]</scope>
    <source>
        <strain evidence="4 5">ICMP2802</strain>
    </source>
</reference>
<dbReference type="GO" id="GO:0046872">
    <property type="term" value="F:metal ion binding"/>
    <property type="evidence" value="ECO:0007669"/>
    <property type="project" value="UniProtKB-KW"/>
</dbReference>
<proteinExistence type="inferred from homology"/>
<evidence type="ECO:0000313" key="4">
    <source>
        <dbReference type="EMBL" id="KPW20044.1"/>
    </source>
</evidence>
<organism evidence="4 5">
    <name type="scientific">Pseudomonas syringae pv. aceris</name>
    <dbReference type="NCBI Taxonomy" id="199198"/>
    <lineage>
        <taxon>Bacteria</taxon>
        <taxon>Pseudomonadati</taxon>
        <taxon>Pseudomonadota</taxon>
        <taxon>Gammaproteobacteria</taxon>
        <taxon>Pseudomonadales</taxon>
        <taxon>Pseudomonadaceae</taxon>
        <taxon>Pseudomonas</taxon>
        <taxon>Pseudomonas syringae</taxon>
    </lineage>
</organism>
<evidence type="ECO:0000313" key="5">
    <source>
        <dbReference type="Proteomes" id="UP000050297"/>
    </source>
</evidence>
<gene>
    <name evidence="4" type="ORF">ALO91_103176</name>
</gene>
<accession>A0A0L8IP04</accession>
<dbReference type="GO" id="GO:0016616">
    <property type="term" value="F:oxidoreductase activity, acting on the CH-OH group of donors, NAD or NADP as acceptor"/>
    <property type="evidence" value="ECO:0007669"/>
    <property type="project" value="InterPro"/>
</dbReference>
<dbReference type="PATRIC" id="fig|199198.4.peg.1157"/>
<dbReference type="InterPro" id="IPR037062">
    <property type="entry name" value="Malic_N_dom_sf"/>
</dbReference>
<dbReference type="PANTHER" id="PTHR23406:SF34">
    <property type="entry name" value="NAD-DEPENDENT MALIC ENZYME, MITOCHONDRIAL"/>
    <property type="match status" value="1"/>
</dbReference>
<name>A0A0L8IP04_PSESX</name>
<keyword evidence="1" id="KW-0520">NAD</keyword>
<dbReference type="GO" id="GO:0006108">
    <property type="term" value="P:malate metabolic process"/>
    <property type="evidence" value="ECO:0007669"/>
    <property type="project" value="TreeGrafter"/>
</dbReference>
<dbReference type="GO" id="GO:0004470">
    <property type="term" value="F:malic enzyme activity"/>
    <property type="evidence" value="ECO:0007669"/>
    <property type="project" value="InterPro"/>
</dbReference>
<dbReference type="PRINTS" id="PR00072">
    <property type="entry name" value="MALOXRDTASE"/>
</dbReference>
<dbReference type="InterPro" id="IPR046346">
    <property type="entry name" value="Aminoacid_DH-like_N_sf"/>
</dbReference>
<dbReference type="Pfam" id="PF00390">
    <property type="entry name" value="malic"/>
    <property type="match status" value="1"/>
</dbReference>